<reference evidence="6 7" key="1">
    <citation type="submission" date="2018-03" db="EMBL/GenBank/DDBJ databases">
        <title>Genomic Encyclopedia of Archaeal and Bacterial Type Strains, Phase II (KMG-II): from individual species to whole genera.</title>
        <authorList>
            <person name="Goeker M."/>
        </authorList>
    </citation>
    <scope>NUCLEOTIDE SEQUENCE [LARGE SCALE GENOMIC DNA]</scope>
    <source>
        <strain evidence="6 7">DSM 100065</strain>
    </source>
</reference>
<dbReference type="GO" id="GO:0045881">
    <property type="term" value="P:positive regulation of sporulation resulting in formation of a cellular spore"/>
    <property type="evidence" value="ECO:0007669"/>
    <property type="project" value="TreeGrafter"/>
</dbReference>
<evidence type="ECO:0000256" key="1">
    <source>
        <dbReference type="ARBA" id="ARBA00006295"/>
    </source>
</evidence>
<dbReference type="FunFam" id="1.10.10.2830:FF:000001">
    <property type="entry name" value="Chromosome partitioning protein ParB"/>
    <property type="match status" value="1"/>
</dbReference>
<name>A0A2T1A245_9ACTN</name>
<accession>A0A2T1A245</accession>
<dbReference type="FunFam" id="3.90.1530.30:FF:000001">
    <property type="entry name" value="Chromosome partitioning protein ParB"/>
    <property type="match status" value="1"/>
</dbReference>
<evidence type="ECO:0000256" key="2">
    <source>
        <dbReference type="ARBA" id="ARBA00022829"/>
    </source>
</evidence>
<dbReference type="Pfam" id="PF23552">
    <property type="entry name" value="ParB_C"/>
    <property type="match status" value="1"/>
</dbReference>
<dbReference type="InterPro" id="IPR004437">
    <property type="entry name" value="ParB/RepB/Spo0J"/>
</dbReference>
<dbReference type="PANTHER" id="PTHR33375">
    <property type="entry name" value="CHROMOSOME-PARTITIONING PROTEIN PARB-RELATED"/>
    <property type="match status" value="1"/>
</dbReference>
<dbReference type="Gene3D" id="3.90.1530.30">
    <property type="match status" value="1"/>
</dbReference>
<dbReference type="CDD" id="cd16393">
    <property type="entry name" value="SPO0J_N"/>
    <property type="match status" value="1"/>
</dbReference>
<dbReference type="SUPFAM" id="SSF110849">
    <property type="entry name" value="ParB/Sulfiredoxin"/>
    <property type="match status" value="1"/>
</dbReference>
<feature type="domain" description="ParB-like N-terminal" evidence="5">
    <location>
        <begin position="173"/>
        <end position="264"/>
    </location>
</feature>
<proteinExistence type="inferred from homology"/>
<organism evidence="6 7">
    <name type="scientific">Antricoccus suffuscus</name>
    <dbReference type="NCBI Taxonomy" id="1629062"/>
    <lineage>
        <taxon>Bacteria</taxon>
        <taxon>Bacillati</taxon>
        <taxon>Actinomycetota</taxon>
        <taxon>Actinomycetes</taxon>
        <taxon>Geodermatophilales</taxon>
        <taxon>Antricoccaceae</taxon>
        <taxon>Antricoccus</taxon>
    </lineage>
</organism>
<gene>
    <name evidence="6" type="ORF">CLV47_10424</name>
</gene>
<dbReference type="Pfam" id="PF02195">
    <property type="entry name" value="ParB_N"/>
    <property type="match status" value="1"/>
</dbReference>
<keyword evidence="2" id="KW-0159">Chromosome partition</keyword>
<dbReference type="GO" id="GO:0005694">
    <property type="term" value="C:chromosome"/>
    <property type="evidence" value="ECO:0007669"/>
    <property type="project" value="TreeGrafter"/>
</dbReference>
<dbReference type="EMBL" id="PVUE01000004">
    <property type="protein sequence ID" value="PRZ42680.1"/>
    <property type="molecule type" value="Genomic_DNA"/>
</dbReference>
<dbReference type="InterPro" id="IPR036086">
    <property type="entry name" value="ParB/Sulfiredoxin_sf"/>
</dbReference>
<evidence type="ECO:0000313" key="7">
    <source>
        <dbReference type="Proteomes" id="UP000237752"/>
    </source>
</evidence>
<evidence type="ECO:0000256" key="4">
    <source>
        <dbReference type="SAM" id="MobiDB-lite"/>
    </source>
</evidence>
<dbReference type="GO" id="GO:0003677">
    <property type="term" value="F:DNA binding"/>
    <property type="evidence" value="ECO:0007669"/>
    <property type="project" value="UniProtKB-KW"/>
</dbReference>
<keyword evidence="7" id="KW-1185">Reference proteome</keyword>
<dbReference type="Gene3D" id="1.10.10.2830">
    <property type="match status" value="1"/>
</dbReference>
<dbReference type="InterPro" id="IPR050336">
    <property type="entry name" value="Chromosome_partition/occlusion"/>
</dbReference>
<dbReference type="SUPFAM" id="SSF109709">
    <property type="entry name" value="KorB DNA-binding domain-like"/>
    <property type="match status" value="1"/>
</dbReference>
<evidence type="ECO:0000259" key="5">
    <source>
        <dbReference type="SMART" id="SM00470"/>
    </source>
</evidence>
<protein>
    <submittedName>
        <fullName evidence="6">ParB/RepB/Spo0J family partition protein</fullName>
    </submittedName>
</protein>
<dbReference type="InterPro" id="IPR041468">
    <property type="entry name" value="HTH_ParB/Spo0J"/>
</dbReference>
<feature type="compositionally biased region" description="Basic and acidic residues" evidence="4">
    <location>
        <begin position="98"/>
        <end position="123"/>
    </location>
</feature>
<dbReference type="PANTHER" id="PTHR33375:SF1">
    <property type="entry name" value="CHROMOSOME-PARTITIONING PROTEIN PARB-RELATED"/>
    <property type="match status" value="1"/>
</dbReference>
<dbReference type="AlphaFoldDB" id="A0A2T1A245"/>
<evidence type="ECO:0000313" key="6">
    <source>
        <dbReference type="EMBL" id="PRZ42680.1"/>
    </source>
</evidence>
<dbReference type="RefSeq" id="WP_106348227.1">
    <property type="nucleotide sequence ID" value="NZ_PVUE01000004.1"/>
</dbReference>
<dbReference type="InterPro" id="IPR003115">
    <property type="entry name" value="ParB_N"/>
</dbReference>
<dbReference type="Proteomes" id="UP000237752">
    <property type="component" value="Unassembled WGS sequence"/>
</dbReference>
<comment type="caution">
    <text evidence="6">The sequence shown here is derived from an EMBL/GenBank/DDBJ whole genome shotgun (WGS) entry which is preliminary data.</text>
</comment>
<dbReference type="SMART" id="SM00470">
    <property type="entry name" value="ParB"/>
    <property type="match status" value="1"/>
</dbReference>
<dbReference type="NCBIfam" id="TIGR00180">
    <property type="entry name" value="parB_part"/>
    <property type="match status" value="1"/>
</dbReference>
<comment type="similarity">
    <text evidence="1">Belongs to the ParB family.</text>
</comment>
<keyword evidence="3" id="KW-0238">DNA-binding</keyword>
<dbReference type="InterPro" id="IPR057240">
    <property type="entry name" value="ParB_dimer_C"/>
</dbReference>
<dbReference type="OrthoDB" id="9802051at2"/>
<evidence type="ECO:0000256" key="3">
    <source>
        <dbReference type="ARBA" id="ARBA00023125"/>
    </source>
</evidence>
<feature type="region of interest" description="Disordered" evidence="4">
    <location>
        <begin position="1"/>
        <end position="160"/>
    </location>
</feature>
<dbReference type="Pfam" id="PF17762">
    <property type="entry name" value="HTH_ParB"/>
    <property type="match status" value="1"/>
</dbReference>
<dbReference type="GO" id="GO:0007059">
    <property type="term" value="P:chromosome segregation"/>
    <property type="evidence" value="ECO:0007669"/>
    <property type="project" value="UniProtKB-KW"/>
</dbReference>
<sequence length="448" mass="48061">MSDEKSPQPSPSTARKGGLGRGLGALIPSNPLGNSAGRGHFWSALDNPPKGEPGDTELVKSTAIPALTKPVTTPEKASGADTEGDDNAPVDNVSAEPAGHDRDNEVVHNGERAVDNDVSRETDESSGDSVATEVDSTGTESVADGELIEPPDNVEGVNAPEGANAFEGVAVLLELDPAVVLPNPKNPRTVFDEENLSELSASIKDFGLLQPIVVRRGPDDGTYELIMGERRLRAAKLAGVETIPAIVRQTEDDAMLRDALLENIHRVQLNPLEEAAAYQQLIEEFDVTHDELAHRIKRSRSQISNMLRLMKLPPRVQQRVAAGVLSYGHARAILGLEDPDKQEALATRVVAEGMSVRATEEAVSLASEDQPKKRATRRKQITAPALRTLAENLSDHFDTRAIVQLGRSKGKIVVEFGSIDDLERIVALMAPKLATPRENAAADTDTAE</sequence>